<evidence type="ECO:0000259" key="4">
    <source>
        <dbReference type="Pfam" id="PF03443"/>
    </source>
</evidence>
<dbReference type="InterPro" id="IPR049892">
    <property type="entry name" value="AA9"/>
</dbReference>
<gene>
    <name evidence="5" type="ORF">BDQ12DRAFT_321462</name>
</gene>
<organism evidence="5 6">
    <name type="scientific">Crucibulum laeve</name>
    <dbReference type="NCBI Taxonomy" id="68775"/>
    <lineage>
        <taxon>Eukaryota</taxon>
        <taxon>Fungi</taxon>
        <taxon>Dikarya</taxon>
        <taxon>Basidiomycota</taxon>
        <taxon>Agaricomycotina</taxon>
        <taxon>Agaricomycetes</taxon>
        <taxon>Agaricomycetidae</taxon>
        <taxon>Agaricales</taxon>
        <taxon>Agaricineae</taxon>
        <taxon>Nidulariaceae</taxon>
        <taxon>Crucibulum</taxon>
    </lineage>
</organism>
<comment type="domain">
    <text evidence="2">Has a modular structure: an endo-beta-1,4-glucanase catalytic module at the N-terminus, a linker rich in serines and threonines, and a C-terminal carbohydrate-binding module (CBM).</text>
</comment>
<keyword evidence="3" id="KW-0732">Signal</keyword>
<comment type="function">
    <text evidence="2">Lytic polysaccharide monooxygenase (LMPO) that depolymerizes crystalline and amorphous polysaccharides via the oxidation of scissile alpha- or beta-(1-4)-glycosidic bonds, yielding C1 and/or C4 oxidation products. Catalysis by LPMOs requires the reduction of the active-site copper from Cu(II) to Cu(I) by a reducing agent and H(2)O(2) or O(2) as a cosubstrate.</text>
</comment>
<dbReference type="Pfam" id="PF03443">
    <property type="entry name" value="AA9"/>
    <property type="match status" value="1"/>
</dbReference>
<dbReference type="Gene3D" id="2.70.50.70">
    <property type="match status" value="1"/>
</dbReference>
<sequence length="216" mass="23014">MKLASIFGLALIAQTVSAHYIFSTLIAGSKTSTKAVRQPQNNLPVHDYTGTDITCNVSPSPASETVTVNAGDTIGFKSDTALYHKGPVAIYLGKAPGSAANWDGSGQNWFKIAEWGPTYNPFSFTSLNQNTFTTKIPSSVPSGEYLVRIEQIGLHLTGTPECFISCAQIKVQNGGKGNPSMASIPGYIPKDDPSVMVNIYDTVTNYKTPGPLVYTG</sequence>
<dbReference type="CDD" id="cd21175">
    <property type="entry name" value="LPMO_AA9"/>
    <property type="match status" value="1"/>
</dbReference>
<keyword evidence="2" id="KW-0136">Cellulose degradation</keyword>
<dbReference type="PANTHER" id="PTHR33353">
    <property type="entry name" value="PUTATIVE (AFU_ORTHOLOGUE AFUA_1G12560)-RELATED"/>
    <property type="match status" value="1"/>
</dbReference>
<feature type="domain" description="Auxiliary Activity family 9 catalytic" evidence="4">
    <location>
        <begin position="19"/>
        <end position="204"/>
    </location>
</feature>
<evidence type="ECO:0000256" key="3">
    <source>
        <dbReference type="SAM" id="SignalP"/>
    </source>
</evidence>
<dbReference type="AlphaFoldDB" id="A0A5C3LRJ1"/>
<feature type="signal peptide" evidence="3">
    <location>
        <begin position="1"/>
        <end position="18"/>
    </location>
</feature>
<reference evidence="5 6" key="1">
    <citation type="journal article" date="2019" name="Nat. Ecol. Evol.">
        <title>Megaphylogeny resolves global patterns of mushroom evolution.</title>
        <authorList>
            <person name="Varga T."/>
            <person name="Krizsan K."/>
            <person name="Foldi C."/>
            <person name="Dima B."/>
            <person name="Sanchez-Garcia M."/>
            <person name="Sanchez-Ramirez S."/>
            <person name="Szollosi G.J."/>
            <person name="Szarkandi J.G."/>
            <person name="Papp V."/>
            <person name="Albert L."/>
            <person name="Andreopoulos W."/>
            <person name="Angelini C."/>
            <person name="Antonin V."/>
            <person name="Barry K.W."/>
            <person name="Bougher N.L."/>
            <person name="Buchanan P."/>
            <person name="Buyck B."/>
            <person name="Bense V."/>
            <person name="Catcheside P."/>
            <person name="Chovatia M."/>
            <person name="Cooper J."/>
            <person name="Damon W."/>
            <person name="Desjardin D."/>
            <person name="Finy P."/>
            <person name="Geml J."/>
            <person name="Haridas S."/>
            <person name="Hughes K."/>
            <person name="Justo A."/>
            <person name="Karasinski D."/>
            <person name="Kautmanova I."/>
            <person name="Kiss B."/>
            <person name="Kocsube S."/>
            <person name="Kotiranta H."/>
            <person name="LaButti K.M."/>
            <person name="Lechner B.E."/>
            <person name="Liimatainen K."/>
            <person name="Lipzen A."/>
            <person name="Lukacs Z."/>
            <person name="Mihaltcheva S."/>
            <person name="Morgado L.N."/>
            <person name="Niskanen T."/>
            <person name="Noordeloos M.E."/>
            <person name="Ohm R.A."/>
            <person name="Ortiz-Santana B."/>
            <person name="Ovrebo C."/>
            <person name="Racz N."/>
            <person name="Riley R."/>
            <person name="Savchenko A."/>
            <person name="Shiryaev A."/>
            <person name="Soop K."/>
            <person name="Spirin V."/>
            <person name="Szebenyi C."/>
            <person name="Tomsovsky M."/>
            <person name="Tulloss R.E."/>
            <person name="Uehling J."/>
            <person name="Grigoriev I.V."/>
            <person name="Vagvolgyi C."/>
            <person name="Papp T."/>
            <person name="Martin F.M."/>
            <person name="Miettinen O."/>
            <person name="Hibbett D.S."/>
            <person name="Nagy L.G."/>
        </authorList>
    </citation>
    <scope>NUCLEOTIDE SEQUENCE [LARGE SCALE GENOMIC DNA]</scope>
    <source>
        <strain evidence="5 6">CBS 166.37</strain>
    </source>
</reference>
<dbReference type="GO" id="GO:0008810">
    <property type="term" value="F:cellulase activity"/>
    <property type="evidence" value="ECO:0007669"/>
    <property type="project" value="UniProtKB-UniRule"/>
</dbReference>
<protein>
    <recommendedName>
        <fullName evidence="2">AA9 family lytic polysaccharide monooxygenase</fullName>
        <ecNumber evidence="2">1.14.99.56</ecNumber>
    </recommendedName>
    <alternativeName>
        <fullName evidence="2">Endo-beta-1,4-glucanase</fullName>
    </alternativeName>
    <alternativeName>
        <fullName evidence="2">Glycosyl hydrolase 61 family protein</fullName>
    </alternativeName>
</protein>
<keyword evidence="1 2" id="KW-1015">Disulfide bond</keyword>
<comment type="catalytic activity">
    <reaction evidence="2">
        <text>[(1-&gt;4)-beta-D-glucosyl]n+m + reduced acceptor + O2 = 4-dehydro-beta-D-glucosyl-[(1-&gt;4)-beta-D-glucosyl]n-1 + [(1-&gt;4)-beta-D-glucosyl]m + acceptor + H2O.</text>
        <dbReference type="EC" id="1.14.99.56"/>
    </reaction>
</comment>
<dbReference type="OrthoDB" id="3496539at2759"/>
<dbReference type="STRING" id="68775.A0A5C3LRJ1"/>
<feature type="chain" id="PRO_5022858985" description="AA9 family lytic polysaccharide monooxygenase" evidence="3">
    <location>
        <begin position="19"/>
        <end position="216"/>
    </location>
</feature>
<dbReference type="Proteomes" id="UP000308652">
    <property type="component" value="Unassembled WGS sequence"/>
</dbReference>
<accession>A0A5C3LRJ1</accession>
<keyword evidence="2" id="KW-0964">Secreted</keyword>
<evidence type="ECO:0000313" key="5">
    <source>
        <dbReference type="EMBL" id="TFK35372.1"/>
    </source>
</evidence>
<keyword evidence="2" id="KW-0624">Polysaccharide degradation</keyword>
<name>A0A5C3LRJ1_9AGAR</name>
<dbReference type="PANTHER" id="PTHR33353:SF11">
    <property type="entry name" value="GLYCOSYLHYDROLASE FAMILY 61-7 PROTEIN"/>
    <property type="match status" value="1"/>
</dbReference>
<evidence type="ECO:0000256" key="1">
    <source>
        <dbReference type="ARBA" id="ARBA00023157"/>
    </source>
</evidence>
<dbReference type="EMBL" id="ML213622">
    <property type="protein sequence ID" value="TFK35372.1"/>
    <property type="molecule type" value="Genomic_DNA"/>
</dbReference>
<dbReference type="InterPro" id="IPR005103">
    <property type="entry name" value="AA9_LPMO"/>
</dbReference>
<dbReference type="EC" id="1.14.99.56" evidence="2"/>
<evidence type="ECO:0000313" key="6">
    <source>
        <dbReference type="Proteomes" id="UP000308652"/>
    </source>
</evidence>
<comment type="subcellular location">
    <subcellularLocation>
        <location evidence="2">Secreted</location>
    </subcellularLocation>
</comment>
<proteinExistence type="predicted"/>
<dbReference type="GO" id="GO:0030245">
    <property type="term" value="P:cellulose catabolic process"/>
    <property type="evidence" value="ECO:0007669"/>
    <property type="project" value="UniProtKB-UniRule"/>
</dbReference>
<dbReference type="GO" id="GO:0005576">
    <property type="term" value="C:extracellular region"/>
    <property type="evidence" value="ECO:0007669"/>
    <property type="project" value="UniProtKB-SubCell"/>
</dbReference>
<keyword evidence="2" id="KW-0119">Carbohydrate metabolism</keyword>
<dbReference type="GO" id="GO:0030248">
    <property type="term" value="F:cellulose binding"/>
    <property type="evidence" value="ECO:0007669"/>
    <property type="project" value="UniProtKB-UniRule"/>
</dbReference>
<evidence type="ECO:0000256" key="2">
    <source>
        <dbReference type="RuleBase" id="RU368122"/>
    </source>
</evidence>
<keyword evidence="5" id="KW-0378">Hydrolase</keyword>
<keyword evidence="6" id="KW-1185">Reference proteome</keyword>